<dbReference type="GO" id="GO:0003676">
    <property type="term" value="F:nucleic acid binding"/>
    <property type="evidence" value="ECO:0007669"/>
    <property type="project" value="InterPro"/>
</dbReference>
<evidence type="ECO:0000313" key="2">
    <source>
        <dbReference type="EMBL" id="PFX31267.1"/>
    </source>
</evidence>
<comment type="caution">
    <text evidence="2">The sequence shown here is derived from an EMBL/GenBank/DDBJ whole genome shotgun (WGS) entry which is preliminary data.</text>
</comment>
<name>A0A2B4SS03_STYPI</name>
<reference evidence="3" key="1">
    <citation type="journal article" date="2017" name="bioRxiv">
        <title>Comparative analysis of the genomes of Stylophora pistillata and Acropora digitifera provides evidence for extensive differences between species of corals.</title>
        <authorList>
            <person name="Voolstra C.R."/>
            <person name="Li Y."/>
            <person name="Liew Y.J."/>
            <person name="Baumgarten S."/>
            <person name="Zoccola D."/>
            <person name="Flot J.-F."/>
            <person name="Tambutte S."/>
            <person name="Allemand D."/>
            <person name="Aranda M."/>
        </authorList>
    </citation>
    <scope>NUCLEOTIDE SEQUENCE [LARGE SCALE GENOMIC DNA]</scope>
</reference>
<dbReference type="Gene3D" id="1.10.10.60">
    <property type="entry name" value="Homeodomain-like"/>
    <property type="match status" value="1"/>
</dbReference>
<accession>A0A2B4SS03</accession>
<organism evidence="2 3">
    <name type="scientific">Stylophora pistillata</name>
    <name type="common">Smooth cauliflower coral</name>
    <dbReference type="NCBI Taxonomy" id="50429"/>
    <lineage>
        <taxon>Eukaryota</taxon>
        <taxon>Metazoa</taxon>
        <taxon>Cnidaria</taxon>
        <taxon>Anthozoa</taxon>
        <taxon>Hexacorallia</taxon>
        <taxon>Scleractinia</taxon>
        <taxon>Astrocoeniina</taxon>
        <taxon>Pocilloporidae</taxon>
        <taxon>Stylophora</taxon>
    </lineage>
</organism>
<dbReference type="Pfam" id="PF03184">
    <property type="entry name" value="DDE_1"/>
    <property type="match status" value="1"/>
</dbReference>
<dbReference type="STRING" id="50429.A0A2B4SS03"/>
<dbReference type="InterPro" id="IPR004875">
    <property type="entry name" value="DDE_SF_endonuclease_dom"/>
</dbReference>
<keyword evidence="3" id="KW-1185">Reference proteome</keyword>
<gene>
    <name evidence="2" type="primary">Pogk</name>
    <name evidence="2" type="ORF">AWC38_SpisGene3895</name>
</gene>
<evidence type="ECO:0000259" key="1">
    <source>
        <dbReference type="Pfam" id="PF03184"/>
    </source>
</evidence>
<dbReference type="Proteomes" id="UP000225706">
    <property type="component" value="Unassembled WGS sequence"/>
</dbReference>
<dbReference type="EMBL" id="LSMT01000038">
    <property type="protein sequence ID" value="PFX31267.1"/>
    <property type="molecule type" value="Genomic_DNA"/>
</dbReference>
<protein>
    <submittedName>
        <fullName evidence="2">Pogo transposable element with KRAB domain</fullName>
    </submittedName>
</protein>
<proteinExistence type="predicted"/>
<feature type="domain" description="DDE-1" evidence="1">
    <location>
        <begin position="100"/>
        <end position="220"/>
    </location>
</feature>
<dbReference type="AlphaFoldDB" id="A0A2B4SS03"/>
<sequence>MTVFLCSGGKKRSRWSGGGRKPLSTKLEELLLEWIENRRACGLRVSCKLIVKKAEVTYRDMTENNLVDNDDFKASKDTTVDATGKKSITLKSTGHEKAGVSVCLAAKADGRKLKPMVVLKGAKQEVAALKQKLQHRAVVASSANGWMDTEVTKIWVDSVLGSFSFNRTLLAWDSYECHMEDSITELLKAKNIDRVIVPRGCTKYIQEPDVSWNKPFKSSCTEKCDEWLGTVGINEETTLEI</sequence>
<dbReference type="OrthoDB" id="10028801at2759"/>
<evidence type="ECO:0000313" key="3">
    <source>
        <dbReference type="Proteomes" id="UP000225706"/>
    </source>
</evidence>